<feature type="transmembrane region" description="Helical" evidence="7">
    <location>
        <begin position="389"/>
        <end position="409"/>
    </location>
</feature>
<feature type="transmembrane region" description="Helical" evidence="7">
    <location>
        <begin position="61"/>
        <end position="81"/>
    </location>
</feature>
<name>A0A6P1TE48_9FIRM</name>
<feature type="transmembrane region" description="Helical" evidence="7">
    <location>
        <begin position="134"/>
        <end position="153"/>
    </location>
</feature>
<evidence type="ECO:0000256" key="3">
    <source>
        <dbReference type="ARBA" id="ARBA00022475"/>
    </source>
</evidence>
<dbReference type="PANTHER" id="PTHR42925">
    <property type="entry name" value="MULTIDRUG AND TOXIN EFFLUX PROTEIN MATE FAMILY"/>
    <property type="match status" value="1"/>
</dbReference>
<feature type="transmembrane region" description="Helical" evidence="7">
    <location>
        <begin position="165"/>
        <end position="188"/>
    </location>
</feature>
<dbReference type="RefSeq" id="WP_161836151.1">
    <property type="nucleotide sequence ID" value="NZ_CP048000.1"/>
</dbReference>
<protein>
    <submittedName>
        <fullName evidence="8">MATE family efflux transporter</fullName>
    </submittedName>
</protein>
<evidence type="ECO:0000313" key="9">
    <source>
        <dbReference type="Proteomes" id="UP000464314"/>
    </source>
</evidence>
<dbReference type="AlphaFoldDB" id="A0A6P1TE48"/>
<dbReference type="CDD" id="cd13134">
    <property type="entry name" value="MATE_like_8"/>
    <property type="match status" value="1"/>
</dbReference>
<feature type="transmembrane region" description="Helical" evidence="7">
    <location>
        <begin position="318"/>
        <end position="340"/>
    </location>
</feature>
<dbReference type="GO" id="GO:0042910">
    <property type="term" value="F:xenobiotic transmembrane transporter activity"/>
    <property type="evidence" value="ECO:0007669"/>
    <property type="project" value="InterPro"/>
</dbReference>
<proteinExistence type="predicted"/>
<evidence type="ECO:0000256" key="4">
    <source>
        <dbReference type="ARBA" id="ARBA00022692"/>
    </source>
</evidence>
<dbReference type="Pfam" id="PF01554">
    <property type="entry name" value="MatE"/>
    <property type="match status" value="2"/>
</dbReference>
<keyword evidence="3" id="KW-1003">Cell membrane</keyword>
<dbReference type="PANTHER" id="PTHR42925:SF1">
    <property type="entry name" value="VIRULENCE FACTOR MVIN"/>
    <property type="match status" value="1"/>
</dbReference>
<keyword evidence="6 7" id="KW-0472">Membrane</keyword>
<evidence type="ECO:0000256" key="6">
    <source>
        <dbReference type="ARBA" id="ARBA00023136"/>
    </source>
</evidence>
<organism evidence="8 9">
    <name type="scientific">Anaerocolumna sedimenticola</name>
    <dbReference type="NCBI Taxonomy" id="2696063"/>
    <lineage>
        <taxon>Bacteria</taxon>
        <taxon>Bacillati</taxon>
        <taxon>Bacillota</taxon>
        <taxon>Clostridia</taxon>
        <taxon>Lachnospirales</taxon>
        <taxon>Lachnospiraceae</taxon>
        <taxon>Anaerocolumna</taxon>
    </lineage>
</organism>
<dbReference type="InterPro" id="IPR048279">
    <property type="entry name" value="MdtK-like"/>
</dbReference>
<feature type="transmembrane region" description="Helical" evidence="7">
    <location>
        <begin position="21"/>
        <end position="41"/>
    </location>
</feature>
<dbReference type="NCBIfam" id="TIGR00797">
    <property type="entry name" value="matE"/>
    <property type="match status" value="1"/>
</dbReference>
<dbReference type="GO" id="GO:0005886">
    <property type="term" value="C:plasma membrane"/>
    <property type="evidence" value="ECO:0007669"/>
    <property type="project" value="UniProtKB-SubCell"/>
</dbReference>
<dbReference type="GO" id="GO:0015297">
    <property type="term" value="F:antiporter activity"/>
    <property type="evidence" value="ECO:0007669"/>
    <property type="project" value="InterPro"/>
</dbReference>
<dbReference type="EMBL" id="CP048000">
    <property type="protein sequence ID" value="QHQ59510.1"/>
    <property type="molecule type" value="Genomic_DNA"/>
</dbReference>
<evidence type="ECO:0000256" key="7">
    <source>
        <dbReference type="SAM" id="Phobius"/>
    </source>
</evidence>
<sequence>MDEQQKILKMNTNLNLFKMSIPLFVELMLQLMVGNMDQIMISHYSQKSVAAIVNGNQIMNLVIIVLNMISMGTTVVLSQYLGARDKEGTSKTCMMSLTLITGISIFLTIVVIIFHRNIFKIMNIGPDILDEASTYFVIIASFILVQGFYLNFAAILRTFTLMKEVMFISIIMNILNICGNAILINGLFGVPQLGIKGAAISTVISKIIGLIIIIYLFKKKLDVSLGIKYLKPFPVNIMNKLCKIAFPSGIESFSYNLSQMCILGVINTFGTMVTATKGYCSILANFSFIYAIALSQATQIMIGYLIGAKLFDAIEKRVWNTVRVSLTVCLGFTLILYLKSDLVLQMFTNDPEVLQLGKRILFIEFFLEIGRAINIGLIRALIAVGDVKAPMIAGVIGQWAVALTFSYIFGKVFGWGLEGVWIAMAMDECGRGFVFFLRFRRNKWKRYLDQEGI</sequence>
<feature type="transmembrane region" description="Helical" evidence="7">
    <location>
        <begin position="287"/>
        <end position="306"/>
    </location>
</feature>
<dbReference type="InterPro" id="IPR002528">
    <property type="entry name" value="MATE_fam"/>
</dbReference>
<evidence type="ECO:0000313" key="8">
    <source>
        <dbReference type="EMBL" id="QHQ59510.1"/>
    </source>
</evidence>
<dbReference type="InterPro" id="IPR047135">
    <property type="entry name" value="YsiQ"/>
</dbReference>
<feature type="transmembrane region" description="Helical" evidence="7">
    <location>
        <begin position="93"/>
        <end position="114"/>
    </location>
</feature>
<evidence type="ECO:0000256" key="2">
    <source>
        <dbReference type="ARBA" id="ARBA00022448"/>
    </source>
</evidence>
<evidence type="ECO:0000256" key="5">
    <source>
        <dbReference type="ARBA" id="ARBA00022989"/>
    </source>
</evidence>
<dbReference type="KEGG" id="anr:Ana3638_00780"/>
<keyword evidence="2" id="KW-0813">Transport</keyword>
<comment type="subcellular location">
    <subcellularLocation>
        <location evidence="1">Cell membrane</location>
        <topology evidence="1">Multi-pass membrane protein</topology>
    </subcellularLocation>
</comment>
<gene>
    <name evidence="8" type="ORF">Ana3638_00780</name>
</gene>
<evidence type="ECO:0000256" key="1">
    <source>
        <dbReference type="ARBA" id="ARBA00004651"/>
    </source>
</evidence>
<feature type="transmembrane region" description="Helical" evidence="7">
    <location>
        <begin position="194"/>
        <end position="217"/>
    </location>
</feature>
<dbReference type="Proteomes" id="UP000464314">
    <property type="component" value="Chromosome"/>
</dbReference>
<keyword evidence="4 7" id="KW-0812">Transmembrane</keyword>
<reference evidence="8 9" key="1">
    <citation type="submission" date="2020-01" db="EMBL/GenBank/DDBJ databases">
        <title>Genome analysis of Anaerocolumna sp. CBA3638.</title>
        <authorList>
            <person name="Kim J."/>
            <person name="Roh S.W."/>
        </authorList>
    </citation>
    <scope>NUCLEOTIDE SEQUENCE [LARGE SCALE GENOMIC DNA]</scope>
    <source>
        <strain evidence="8 9">CBA3638</strain>
    </source>
</reference>
<keyword evidence="5 7" id="KW-1133">Transmembrane helix</keyword>
<accession>A0A6P1TE48</accession>
<feature type="transmembrane region" description="Helical" evidence="7">
    <location>
        <begin position="253"/>
        <end position="275"/>
    </location>
</feature>
<dbReference type="PIRSF" id="PIRSF006603">
    <property type="entry name" value="DinF"/>
    <property type="match status" value="1"/>
</dbReference>
<keyword evidence="9" id="KW-1185">Reference proteome</keyword>